<dbReference type="Pfam" id="PF02195">
    <property type="entry name" value="ParB_N"/>
    <property type="match status" value="1"/>
</dbReference>
<dbReference type="AlphaFoldDB" id="A0A382X9H1"/>
<accession>A0A382X9H1</accession>
<dbReference type="InterPro" id="IPR036086">
    <property type="entry name" value="ParB/Sulfiredoxin_sf"/>
</dbReference>
<evidence type="ECO:0000313" key="2">
    <source>
        <dbReference type="EMBL" id="SVD67836.1"/>
    </source>
</evidence>
<feature type="domain" description="ParB-like N-terminal" evidence="1">
    <location>
        <begin position="6"/>
        <end position="89"/>
    </location>
</feature>
<dbReference type="Gene3D" id="3.90.1530.10">
    <property type="entry name" value="Conserved hypothetical protein from pyrococcus furiosus pfu- 392566-001, ParB domain"/>
    <property type="match status" value="1"/>
</dbReference>
<feature type="non-terminal residue" evidence="2">
    <location>
        <position position="135"/>
    </location>
</feature>
<dbReference type="GO" id="GO:0007059">
    <property type="term" value="P:chromosome segregation"/>
    <property type="evidence" value="ECO:0007669"/>
    <property type="project" value="TreeGrafter"/>
</dbReference>
<dbReference type="GO" id="GO:0005694">
    <property type="term" value="C:chromosome"/>
    <property type="evidence" value="ECO:0007669"/>
    <property type="project" value="TreeGrafter"/>
</dbReference>
<dbReference type="EMBL" id="UINC01166078">
    <property type="protein sequence ID" value="SVD67836.1"/>
    <property type="molecule type" value="Genomic_DNA"/>
</dbReference>
<gene>
    <name evidence="2" type="ORF">METZ01_LOCUS420690</name>
</gene>
<dbReference type="SUPFAM" id="SSF110849">
    <property type="entry name" value="ParB/Sulfiredoxin"/>
    <property type="match status" value="1"/>
</dbReference>
<protein>
    <recommendedName>
        <fullName evidence="1">ParB-like N-terminal domain-containing protein</fullName>
    </recommendedName>
</protein>
<dbReference type="SMART" id="SM00470">
    <property type="entry name" value="ParB"/>
    <property type="match status" value="1"/>
</dbReference>
<dbReference type="PANTHER" id="PTHR33375">
    <property type="entry name" value="CHROMOSOME-PARTITIONING PROTEIN PARB-RELATED"/>
    <property type="match status" value="1"/>
</dbReference>
<reference evidence="2" key="1">
    <citation type="submission" date="2018-05" db="EMBL/GenBank/DDBJ databases">
        <authorList>
            <person name="Lanie J.A."/>
            <person name="Ng W.-L."/>
            <person name="Kazmierczak K.M."/>
            <person name="Andrzejewski T.M."/>
            <person name="Davidsen T.M."/>
            <person name="Wayne K.J."/>
            <person name="Tettelin H."/>
            <person name="Glass J.I."/>
            <person name="Rusch D."/>
            <person name="Podicherti R."/>
            <person name="Tsui H.-C.T."/>
            <person name="Winkler M.E."/>
        </authorList>
    </citation>
    <scope>NUCLEOTIDE SEQUENCE</scope>
</reference>
<sequence>MSLKDIDVACRLTDFSRDPPPELLENSILQIGIIHPILLTHPHPLHRVISGHRRLKVAGKAGHQEIPARIIDRTVNEKTMLSINLSENRSHRQYSDIEKAGILDRLVKAGINESKVIQDYMPMLALERSKKLFEN</sequence>
<dbReference type="PANTHER" id="PTHR33375:SF1">
    <property type="entry name" value="CHROMOSOME-PARTITIONING PROTEIN PARB-RELATED"/>
    <property type="match status" value="1"/>
</dbReference>
<proteinExistence type="predicted"/>
<evidence type="ECO:0000259" key="1">
    <source>
        <dbReference type="SMART" id="SM00470"/>
    </source>
</evidence>
<dbReference type="InterPro" id="IPR003115">
    <property type="entry name" value="ParB_N"/>
</dbReference>
<name>A0A382X9H1_9ZZZZ</name>
<organism evidence="2">
    <name type="scientific">marine metagenome</name>
    <dbReference type="NCBI Taxonomy" id="408172"/>
    <lineage>
        <taxon>unclassified sequences</taxon>
        <taxon>metagenomes</taxon>
        <taxon>ecological metagenomes</taxon>
    </lineage>
</organism>
<dbReference type="InterPro" id="IPR050336">
    <property type="entry name" value="Chromosome_partition/occlusion"/>
</dbReference>